<feature type="domain" description="TRAP C4-dicarboxylate transport system permease DctM subunit" evidence="8">
    <location>
        <begin position="13"/>
        <end position="446"/>
    </location>
</feature>
<keyword evidence="7" id="KW-0813">Transport</keyword>
<evidence type="ECO:0000256" key="3">
    <source>
        <dbReference type="ARBA" id="ARBA00022519"/>
    </source>
</evidence>
<keyword evidence="10" id="KW-1185">Reference proteome</keyword>
<feature type="transmembrane region" description="Helical" evidence="7">
    <location>
        <begin position="429"/>
        <end position="450"/>
    </location>
</feature>
<feature type="transmembrane region" description="Helical" evidence="7">
    <location>
        <begin position="183"/>
        <end position="208"/>
    </location>
</feature>
<evidence type="ECO:0000256" key="7">
    <source>
        <dbReference type="RuleBase" id="RU369079"/>
    </source>
</evidence>
<feature type="transmembrane region" description="Helical" evidence="7">
    <location>
        <begin position="106"/>
        <end position="136"/>
    </location>
</feature>
<dbReference type="PANTHER" id="PTHR33362">
    <property type="entry name" value="SIALIC ACID TRAP TRANSPORTER PERMEASE PROTEIN SIAT-RELATED"/>
    <property type="match status" value="1"/>
</dbReference>
<comment type="subcellular location">
    <subcellularLocation>
        <location evidence="1 7">Cell inner membrane</location>
        <topology evidence="1 7">Multi-pass membrane protein</topology>
    </subcellularLocation>
</comment>
<keyword evidence="5 7" id="KW-1133">Transmembrane helix</keyword>
<sequence length="457" mass="48777">MDYLVDHLAILMFVALAGMLFSGFPVAMVIGGISLLFGLIGAAFGVFAPTEFFNFLPRMWGGAAENLVLIAAPLFIFMGVLLEKSGVAADLLRCLQLLLRRVPGGLALGVALMGTIMAATTGIIGASIVMLCMLSLPVMLQQGYDKGLATGVIAASGTLGILIPPSIMLVIMGDLMQISTGKLFLGAMLPGLMLAGLYLVYIVTVCWFKPKLAPPMPADDMSISTGRLVMMLVKGFVPPTVLIGLVLGSIFFGWATPTEAAAVGALGATVLALAYGRLSWRLVNESVRSSTLTIGMVFLVILAATCFSYVFRSLGGDDVIHDFLNASGLGPWGLLSLLMFAVFLLGFFFDWLEIILIVLPIFAPVVTTLDFSAHVADKQEVLYWFAVLVAVNLQSSFLTPPFGFALFFIKGTAPPAVRMGHIYKGIVPFVGLQVVGILLVMAFPEIVLWLPRLLLDK</sequence>
<comment type="subunit">
    <text evidence="7">The complex comprises the extracytoplasmic solute receptor protein and the two transmembrane proteins.</text>
</comment>
<feature type="transmembrane region" description="Helical" evidence="7">
    <location>
        <begin position="148"/>
        <end position="171"/>
    </location>
</feature>
<feature type="transmembrane region" description="Helical" evidence="7">
    <location>
        <begin position="63"/>
        <end position="82"/>
    </location>
</feature>
<evidence type="ECO:0000313" key="10">
    <source>
        <dbReference type="Proteomes" id="UP000622707"/>
    </source>
</evidence>
<feature type="transmembrane region" description="Helical" evidence="7">
    <location>
        <begin position="292"/>
        <end position="311"/>
    </location>
</feature>
<protein>
    <recommendedName>
        <fullName evidence="7">TRAP transporter large permease protein</fullName>
    </recommendedName>
</protein>
<evidence type="ECO:0000256" key="5">
    <source>
        <dbReference type="ARBA" id="ARBA00022989"/>
    </source>
</evidence>
<feature type="transmembrane region" description="Helical" evidence="7">
    <location>
        <begin position="260"/>
        <end position="280"/>
    </location>
</feature>
<evidence type="ECO:0000259" key="8">
    <source>
        <dbReference type="Pfam" id="PF06808"/>
    </source>
</evidence>
<evidence type="ECO:0000313" key="9">
    <source>
        <dbReference type="EMBL" id="MBL0424552.1"/>
    </source>
</evidence>
<dbReference type="InterPro" id="IPR004681">
    <property type="entry name" value="TRAP_DctM"/>
</dbReference>
<feature type="transmembrane region" description="Helical" evidence="7">
    <location>
        <begin position="331"/>
        <end position="349"/>
    </location>
</feature>
<evidence type="ECO:0000256" key="1">
    <source>
        <dbReference type="ARBA" id="ARBA00004429"/>
    </source>
</evidence>
<dbReference type="EMBL" id="JAEQND010000003">
    <property type="protein sequence ID" value="MBL0424552.1"/>
    <property type="molecule type" value="Genomic_DNA"/>
</dbReference>
<gene>
    <name evidence="9" type="ORF">JI746_05460</name>
</gene>
<feature type="transmembrane region" description="Helical" evidence="7">
    <location>
        <begin position="7"/>
        <end position="30"/>
    </location>
</feature>
<feature type="transmembrane region" description="Helical" evidence="7">
    <location>
        <begin position="382"/>
        <end position="409"/>
    </location>
</feature>
<feature type="transmembrane region" description="Helical" evidence="7">
    <location>
        <begin position="356"/>
        <end position="376"/>
    </location>
</feature>
<proteinExistence type="inferred from homology"/>
<feature type="transmembrane region" description="Helical" evidence="7">
    <location>
        <begin position="36"/>
        <end position="56"/>
    </location>
</feature>
<accession>A0ABS1JK08</accession>
<dbReference type="NCBIfam" id="TIGR00786">
    <property type="entry name" value="dctM"/>
    <property type="match status" value="1"/>
</dbReference>
<keyword evidence="4 7" id="KW-0812">Transmembrane</keyword>
<comment type="similarity">
    <text evidence="7">Belongs to the TRAP transporter large permease family.</text>
</comment>
<keyword evidence="2" id="KW-1003">Cell membrane</keyword>
<dbReference type="RefSeq" id="WP_201687804.1">
    <property type="nucleotide sequence ID" value="NZ_JAEQND010000003.1"/>
</dbReference>
<evidence type="ECO:0000256" key="6">
    <source>
        <dbReference type="ARBA" id="ARBA00023136"/>
    </source>
</evidence>
<comment type="function">
    <text evidence="7">Part of the tripartite ATP-independent periplasmic (TRAP) transport system.</text>
</comment>
<dbReference type="Proteomes" id="UP000622707">
    <property type="component" value="Unassembled WGS sequence"/>
</dbReference>
<keyword evidence="3 7" id="KW-0997">Cell inner membrane</keyword>
<reference evidence="9 10" key="1">
    <citation type="journal article" date="2017" name="Int. J. Syst. Evol. Microbiol.">
        <title>Ramlibacter alkalitolerans sp. nov., alkali-tolerant bacterium isolated from soil of ginseng.</title>
        <authorList>
            <person name="Lee D.H."/>
            <person name="Cha C.J."/>
        </authorList>
    </citation>
    <scope>NUCLEOTIDE SEQUENCE [LARGE SCALE GENOMIC DNA]</scope>
    <source>
        <strain evidence="9 10">KACC 19305</strain>
    </source>
</reference>
<organism evidence="9 10">
    <name type="scientific">Ramlibacter alkalitolerans</name>
    <dbReference type="NCBI Taxonomy" id="2039631"/>
    <lineage>
        <taxon>Bacteria</taxon>
        <taxon>Pseudomonadati</taxon>
        <taxon>Pseudomonadota</taxon>
        <taxon>Betaproteobacteria</taxon>
        <taxon>Burkholderiales</taxon>
        <taxon>Comamonadaceae</taxon>
        <taxon>Ramlibacter</taxon>
    </lineage>
</organism>
<evidence type="ECO:0000256" key="2">
    <source>
        <dbReference type="ARBA" id="ARBA00022475"/>
    </source>
</evidence>
<keyword evidence="6 7" id="KW-0472">Membrane</keyword>
<dbReference type="InterPro" id="IPR010656">
    <property type="entry name" value="DctM"/>
</dbReference>
<comment type="caution">
    <text evidence="9">The sequence shown here is derived from an EMBL/GenBank/DDBJ whole genome shotgun (WGS) entry which is preliminary data.</text>
</comment>
<name>A0ABS1JK08_9BURK</name>
<dbReference type="PANTHER" id="PTHR33362:SF7">
    <property type="entry name" value="SLL1103 PROTEIN"/>
    <property type="match status" value="1"/>
</dbReference>
<feature type="transmembrane region" description="Helical" evidence="7">
    <location>
        <begin position="228"/>
        <end position="254"/>
    </location>
</feature>
<evidence type="ECO:0000256" key="4">
    <source>
        <dbReference type="ARBA" id="ARBA00022692"/>
    </source>
</evidence>
<dbReference type="Pfam" id="PF06808">
    <property type="entry name" value="DctM"/>
    <property type="match status" value="1"/>
</dbReference>